<gene>
    <name evidence="2" type="ORF">WOSG25_220100</name>
</gene>
<dbReference type="OrthoDB" id="1696709at2"/>
<dbReference type="eggNOG" id="ENOG5032Y56">
    <property type="taxonomic scope" value="Bacteria"/>
</dbReference>
<evidence type="ECO:0000313" key="3">
    <source>
        <dbReference type="Proteomes" id="UP000030643"/>
    </source>
</evidence>
<keyword evidence="1" id="KW-0175">Coiled coil</keyword>
<name>A0A069CX76_WEIOS</name>
<protein>
    <submittedName>
        <fullName evidence="2">Prophage protein</fullName>
    </submittedName>
</protein>
<evidence type="ECO:0000256" key="1">
    <source>
        <dbReference type="SAM" id="Coils"/>
    </source>
</evidence>
<sequence>MASVDELAELINQNLKEYSDEVEETLENEKNAIGKEAVTKLKQAGSFTDKTGRYRKGWRAKKQGGKLIVYNGTSWQLTHLLENGHATRSGGRTHAYTHIAPVDDWVASELPKRLQIKLGKG</sequence>
<reference evidence="3" key="1">
    <citation type="journal article" date="2014" name="Genome Announc.">
        <title>Draft genome sequence of Weissella oryzae SG25T, isolated from fermented rice grains.</title>
        <authorList>
            <person name="Tanizawa Y."/>
            <person name="Fujisawa T."/>
            <person name="Mochizuki T."/>
            <person name="Kaminuma E."/>
            <person name="Suzuki Y."/>
            <person name="Nakamura Y."/>
            <person name="Tohno M."/>
        </authorList>
    </citation>
    <scope>NUCLEOTIDE SEQUENCE [LARGE SCALE GENOMIC DNA]</scope>
    <source>
        <strain evidence="3">DSM 25784 / JCM 18191 / LMG 30913 / SG25</strain>
    </source>
</reference>
<evidence type="ECO:0000313" key="2">
    <source>
        <dbReference type="EMBL" id="GAK31982.1"/>
    </source>
</evidence>
<dbReference type="Proteomes" id="UP000030643">
    <property type="component" value="Unassembled WGS sequence"/>
</dbReference>
<accession>A0A069CX76</accession>
<feature type="coiled-coil region" evidence="1">
    <location>
        <begin position="1"/>
        <end position="35"/>
    </location>
</feature>
<dbReference type="Pfam" id="PF04883">
    <property type="entry name" value="HK97-gp10_like"/>
    <property type="match status" value="1"/>
</dbReference>
<keyword evidence="3" id="KW-1185">Reference proteome</keyword>
<dbReference type="RefSeq" id="WP_027699875.1">
    <property type="nucleotide sequence ID" value="NZ_DF820505.1"/>
</dbReference>
<dbReference type="EMBL" id="DF820505">
    <property type="protein sequence ID" value="GAK31982.1"/>
    <property type="molecule type" value="Genomic_DNA"/>
</dbReference>
<dbReference type="AlphaFoldDB" id="A0A069CX76"/>
<dbReference type="InterPro" id="IPR010064">
    <property type="entry name" value="HK97-gp10_tail"/>
</dbReference>
<dbReference type="STRING" id="1329250.WOSG25_220100"/>
<proteinExistence type="predicted"/>
<organism evidence="2 3">
    <name type="scientific">Weissella oryzae (strain DSM 25784 / JCM 18191 / LMG 30913 / SG25)</name>
    <dbReference type="NCBI Taxonomy" id="1329250"/>
    <lineage>
        <taxon>Bacteria</taxon>
        <taxon>Bacillati</taxon>
        <taxon>Bacillota</taxon>
        <taxon>Bacilli</taxon>
        <taxon>Lactobacillales</taxon>
        <taxon>Lactobacillaceae</taxon>
        <taxon>Weissella</taxon>
    </lineage>
</organism>